<dbReference type="SUPFAM" id="SSF46785">
    <property type="entry name" value="Winged helix' DNA-binding domain"/>
    <property type="match status" value="1"/>
</dbReference>
<reference evidence="3 4" key="2">
    <citation type="journal article" date="2012" name="Stand. Genomic Sci.">
        <title>Complete genome sequence of the aquatic bacterium Runella slithyformis type strain (LSU 4(T)).</title>
        <authorList>
            <person name="Copeland A."/>
            <person name="Zhang X."/>
            <person name="Misra M."/>
            <person name="Lapidus A."/>
            <person name="Nolan M."/>
            <person name="Lucas S."/>
            <person name="Deshpande S."/>
            <person name="Cheng J.F."/>
            <person name="Tapia R."/>
            <person name="Goodwin L.A."/>
            <person name="Pitluck S."/>
            <person name="Liolios K."/>
            <person name="Pagani I."/>
            <person name="Ivanova N."/>
            <person name="Mikhailova N."/>
            <person name="Pati A."/>
            <person name="Chen A."/>
            <person name="Palaniappan K."/>
            <person name="Land M."/>
            <person name="Hauser L."/>
            <person name="Pan C."/>
            <person name="Jeffries C.D."/>
            <person name="Detter J.C."/>
            <person name="Brambilla E.M."/>
            <person name="Rohde M."/>
            <person name="Djao O.D."/>
            <person name="Goker M."/>
            <person name="Sikorski J."/>
            <person name="Tindall B.J."/>
            <person name="Woyke T."/>
            <person name="Bristow J."/>
            <person name="Eisen J.A."/>
            <person name="Markowitz V."/>
            <person name="Hugenholtz P."/>
            <person name="Kyrpides N.C."/>
            <person name="Klenk H.P."/>
            <person name="Mavromatis K."/>
        </authorList>
    </citation>
    <scope>NUCLEOTIDE SEQUENCE [LARGE SCALE GENOMIC DNA]</scope>
    <source>
        <strain evidence="4">ATCC 29530 / DSM 19594 / LMG 11500 / NCIMB 11436 / LSU 4</strain>
    </source>
</reference>
<sequence>MFFRYITQQLLEDLSFFPVVGIIGPRQVGKTTLAKFLQNQLDTPTLYLDLELDTDTRRFDDAETFLKTHADKCIIIDEIQRMPRLFPLLRALIDMDRRPARFILLGSASPDLIRGTSETLAGRIAYTELTPLSLIEVQSTVPMREHWLRGGFPVAVSARSTVHSFRWVSNFIQTFVQRDLQELGYNISTEIFGKLLEMLSHLQGTTLVAADVGRSLGVSSPTVSRYLDLLEGSFMITRLQPYHVNVSKRLVKTPKVYLRDSGILHQLARINNYERLIAHPLVGASWEGYVIEQIRRAAGNDWQYCFYRTQVGAEVDLVLISPGGIKTCIEIKLSNSPMISKGFYESVKDIKPDFQYVIVPEDTGYSKADGTIVGNLSDFLNLHLPKISKM</sequence>
<dbReference type="InterPro" id="IPR027417">
    <property type="entry name" value="P-loop_NTPase"/>
</dbReference>
<dbReference type="InterPro" id="IPR025420">
    <property type="entry name" value="DUF4143"/>
</dbReference>
<dbReference type="SUPFAM" id="SSF52540">
    <property type="entry name" value="P-loop containing nucleoside triphosphate hydrolases"/>
    <property type="match status" value="1"/>
</dbReference>
<feature type="domain" description="AAA+ ATPase" evidence="2">
    <location>
        <begin position="16"/>
        <end position="131"/>
    </location>
</feature>
<evidence type="ECO:0000259" key="2">
    <source>
        <dbReference type="SMART" id="SM00382"/>
    </source>
</evidence>
<accession>A0A7U3ZRF1</accession>
<evidence type="ECO:0000313" key="3">
    <source>
        <dbReference type="EMBL" id="AEI51992.1"/>
    </source>
</evidence>
<geneLocation type="plasmid" evidence="3 4">
    <name>pRUNSL01</name>
</geneLocation>
<keyword evidence="3" id="KW-0614">Plasmid</keyword>
<dbReference type="InterPro" id="IPR036390">
    <property type="entry name" value="WH_DNA-bd_sf"/>
</dbReference>
<dbReference type="Gene3D" id="3.40.50.300">
    <property type="entry name" value="P-loop containing nucleotide triphosphate hydrolases"/>
    <property type="match status" value="1"/>
</dbReference>
<keyword evidence="4" id="KW-1185">Reference proteome</keyword>
<keyword evidence="1" id="KW-0238">DNA-binding</keyword>
<dbReference type="Pfam" id="PF13173">
    <property type="entry name" value="AAA_14"/>
    <property type="match status" value="1"/>
</dbReference>
<dbReference type="KEGG" id="rsi:Runsl_5707"/>
<dbReference type="PANTHER" id="PTHR43566">
    <property type="entry name" value="CONSERVED PROTEIN"/>
    <property type="match status" value="1"/>
</dbReference>
<dbReference type="InterPro" id="IPR041682">
    <property type="entry name" value="AAA_14"/>
</dbReference>
<name>A0A7U3ZRF1_RUNSL</name>
<dbReference type="CDD" id="cd00009">
    <property type="entry name" value="AAA"/>
    <property type="match status" value="1"/>
</dbReference>
<dbReference type="PANTHER" id="PTHR43566:SF2">
    <property type="entry name" value="DUF4143 DOMAIN-CONTAINING PROTEIN"/>
    <property type="match status" value="1"/>
</dbReference>
<evidence type="ECO:0000313" key="4">
    <source>
        <dbReference type="Proteomes" id="UP000000493"/>
    </source>
</evidence>
<dbReference type="InterPro" id="IPR003593">
    <property type="entry name" value="AAA+_ATPase"/>
</dbReference>
<reference evidence="4" key="1">
    <citation type="submission" date="2011-06" db="EMBL/GenBank/DDBJ databases">
        <title>The complete genome of plasmid 1 of Runella slithyformis DSM 19594.</title>
        <authorList>
            <consortium name="US DOE Joint Genome Institute (JGI-PGF)"/>
            <person name="Lucas S."/>
            <person name="Han J."/>
            <person name="Lapidus A."/>
            <person name="Bruce D."/>
            <person name="Goodwin L."/>
            <person name="Pitluck S."/>
            <person name="Peters L."/>
            <person name="Kyrpides N."/>
            <person name="Mavromatis K."/>
            <person name="Ivanova N."/>
            <person name="Ovchinnikova G."/>
            <person name="Zhang X."/>
            <person name="Misra M."/>
            <person name="Detter J.C."/>
            <person name="Tapia R."/>
            <person name="Han C."/>
            <person name="Land M."/>
            <person name="Hauser L."/>
            <person name="Markowitz V."/>
            <person name="Cheng J.-F."/>
            <person name="Hugenholtz P."/>
            <person name="Woyke T."/>
            <person name="Wu D."/>
            <person name="Tindall B."/>
            <person name="Faehrich R."/>
            <person name="Brambilla E."/>
            <person name="Klenk H.-P."/>
            <person name="Eisen J.A."/>
        </authorList>
    </citation>
    <scope>NUCLEOTIDE SEQUENCE [LARGE SCALE GENOMIC DNA]</scope>
    <source>
        <strain evidence="4">ATCC 29530 / DSM 19594 / LMG 11500 / NCIMB 11436 / LSU 4</strain>
        <plasmid evidence="4">pRUNSL01</plasmid>
    </source>
</reference>
<protein>
    <submittedName>
        <fullName evidence="3">AAA ATPase</fullName>
    </submittedName>
</protein>
<dbReference type="EMBL" id="CP002860">
    <property type="protein sequence ID" value="AEI51992.1"/>
    <property type="molecule type" value="Genomic_DNA"/>
</dbReference>
<dbReference type="GO" id="GO:0003677">
    <property type="term" value="F:DNA binding"/>
    <property type="evidence" value="ECO:0007669"/>
    <property type="project" value="UniProtKB-KW"/>
</dbReference>
<dbReference type="RefSeq" id="WP_013921663.1">
    <property type="nucleotide sequence ID" value="NC_015693.1"/>
</dbReference>
<dbReference type="Pfam" id="PF13635">
    <property type="entry name" value="DUF4143"/>
    <property type="match status" value="1"/>
</dbReference>
<dbReference type="AlphaFoldDB" id="A0A7U3ZRF1"/>
<evidence type="ECO:0000256" key="1">
    <source>
        <dbReference type="ARBA" id="ARBA00023125"/>
    </source>
</evidence>
<dbReference type="SMART" id="SM00382">
    <property type="entry name" value="AAA"/>
    <property type="match status" value="1"/>
</dbReference>
<dbReference type="Proteomes" id="UP000000493">
    <property type="component" value="Plasmid pRUNSL01"/>
</dbReference>
<organism evidence="3 4">
    <name type="scientific">Runella slithyformis (strain ATCC 29530 / DSM 19594 / LMG 11500 / NCIMB 11436 / LSU 4)</name>
    <dbReference type="NCBI Taxonomy" id="761193"/>
    <lineage>
        <taxon>Bacteria</taxon>
        <taxon>Pseudomonadati</taxon>
        <taxon>Bacteroidota</taxon>
        <taxon>Cytophagia</taxon>
        <taxon>Cytophagales</taxon>
        <taxon>Spirosomataceae</taxon>
        <taxon>Runella</taxon>
    </lineage>
</organism>
<proteinExistence type="predicted"/>
<gene>
    <name evidence="3" type="ordered locus">Runsl_5707</name>
</gene>